<name>A0A087BWX6_9BIFI</name>
<feature type="compositionally biased region" description="Basic and acidic residues" evidence="1">
    <location>
        <begin position="295"/>
        <end position="311"/>
    </location>
</feature>
<dbReference type="RefSeq" id="WP_193345835.1">
    <property type="nucleotide sequence ID" value="NZ_JDUO01000002.1"/>
</dbReference>
<dbReference type="GO" id="GO:0051213">
    <property type="term" value="F:dioxygenase activity"/>
    <property type="evidence" value="ECO:0007669"/>
    <property type="project" value="UniProtKB-KW"/>
</dbReference>
<dbReference type="SUPFAM" id="SSF51412">
    <property type="entry name" value="Inosine monophosphate dehydrogenase (IMPDH)"/>
    <property type="match status" value="1"/>
</dbReference>
<keyword evidence="2" id="KW-0560">Oxidoreductase</keyword>
<dbReference type="AlphaFoldDB" id="A0A087BWX6"/>
<reference evidence="2 3" key="1">
    <citation type="submission" date="2014-03" db="EMBL/GenBank/DDBJ databases">
        <title>Genomics of Bifidobacteria.</title>
        <authorList>
            <person name="Ventura M."/>
            <person name="Milani C."/>
            <person name="Lugli G.A."/>
        </authorList>
    </citation>
    <scope>NUCLEOTIDE SEQUENCE [LARGE SCALE GENOMIC DNA]</scope>
    <source>
        <strain evidence="2 3">DSM 21395</strain>
    </source>
</reference>
<sequence length="322" mass="33565">MTMQGLPEGYRDEGTYLEPQDQDRAEFVVEGSRAPREALPIENPLSSPAARVPKVIARSSGIVLQGRRLHSFIYSTDVAIIRNTNADAVLAVYPFTGHPVITQAILAVAQAPVFVGVGGGTTTGSRVIELAVFAEMQGVAGVVLNSPSPVTAVRDVAMAVNIPVVATVTQWDRTVADKIEAGAGAINVAAGRDTPRVVYSIRERYPEIPVLASSGRDDASILETIAAGANALTWTPPSAQVLQGAMMNRYRGQADGTPDDHGAQAGSFAKTGPKHKRQSAGPGDSVQRNPAPGSDGERDAGDDATPDDGHGTADGGEALIIR</sequence>
<feature type="region of interest" description="Disordered" evidence="1">
    <location>
        <begin position="251"/>
        <end position="322"/>
    </location>
</feature>
<evidence type="ECO:0000313" key="2">
    <source>
        <dbReference type="EMBL" id="KFI75526.1"/>
    </source>
</evidence>
<keyword evidence="2" id="KW-0223">Dioxygenase</keyword>
<comment type="caution">
    <text evidence="2">The sequence shown here is derived from an EMBL/GenBank/DDBJ whole genome shotgun (WGS) entry which is preliminary data.</text>
</comment>
<keyword evidence="3" id="KW-1185">Reference proteome</keyword>
<evidence type="ECO:0000256" key="1">
    <source>
        <dbReference type="SAM" id="MobiDB-lite"/>
    </source>
</evidence>
<dbReference type="eggNOG" id="COG1304">
    <property type="taxonomic scope" value="Bacteria"/>
</dbReference>
<dbReference type="GeneID" id="93094030"/>
<proteinExistence type="predicted"/>
<evidence type="ECO:0000313" key="3">
    <source>
        <dbReference type="Proteomes" id="UP000029082"/>
    </source>
</evidence>
<organism evidence="2 3">
    <name type="scientific">Bifidobacterium mongoliense DSM 21395</name>
    <dbReference type="NCBI Taxonomy" id="1437603"/>
    <lineage>
        <taxon>Bacteria</taxon>
        <taxon>Bacillati</taxon>
        <taxon>Actinomycetota</taxon>
        <taxon>Actinomycetes</taxon>
        <taxon>Bifidobacteriales</taxon>
        <taxon>Bifidobacteriaceae</taxon>
        <taxon>Bifidobacterium</taxon>
    </lineage>
</organism>
<dbReference type="EMBL" id="JGZE01000018">
    <property type="protein sequence ID" value="KFI75526.1"/>
    <property type="molecule type" value="Genomic_DNA"/>
</dbReference>
<protein>
    <submittedName>
        <fullName evidence="2">Dioxygenase-like 2-nitropropane dioxygenase</fullName>
    </submittedName>
</protein>
<dbReference type="Proteomes" id="UP000029082">
    <property type="component" value="Unassembled WGS sequence"/>
</dbReference>
<dbReference type="STRING" id="1437603.GCA_000771525_00800"/>
<gene>
    <name evidence="2" type="ORF">BMON_0954</name>
</gene>
<accession>A0A087BWX6</accession>